<proteinExistence type="predicted"/>
<sequence>MEGTPLRAGRNPALQDKAELNLHLISPQVKPRPLQERIRETLQLLGTKKTPSTHRSTSTRISTLEPHIKHTPTNQSRRGGVKAHPP</sequence>
<gene>
    <name evidence="2" type="ORF">FKW44_020122</name>
</gene>
<dbReference type="AlphaFoldDB" id="A0A7T8GWS8"/>
<evidence type="ECO:0000313" key="2">
    <source>
        <dbReference type="EMBL" id="QQP39290.1"/>
    </source>
</evidence>
<dbReference type="EMBL" id="CP045903">
    <property type="protein sequence ID" value="QQP39290.1"/>
    <property type="molecule type" value="Genomic_DNA"/>
</dbReference>
<feature type="region of interest" description="Disordered" evidence="1">
    <location>
        <begin position="43"/>
        <end position="86"/>
    </location>
</feature>
<accession>A0A7T8GWS8</accession>
<reference evidence="3" key="1">
    <citation type="submission" date="2021-01" db="EMBL/GenBank/DDBJ databases">
        <title>Caligus Genome Assembly.</title>
        <authorList>
            <person name="Gallardo-Escarate C."/>
        </authorList>
    </citation>
    <scope>NUCLEOTIDE SEQUENCE [LARGE SCALE GENOMIC DNA]</scope>
</reference>
<protein>
    <submittedName>
        <fullName evidence="2">Uncharacterized protein</fullName>
    </submittedName>
</protein>
<evidence type="ECO:0000256" key="1">
    <source>
        <dbReference type="SAM" id="MobiDB-lite"/>
    </source>
</evidence>
<feature type="compositionally biased region" description="Low complexity" evidence="1">
    <location>
        <begin position="47"/>
        <end position="63"/>
    </location>
</feature>
<organism evidence="2 3">
    <name type="scientific">Caligus rogercresseyi</name>
    <name type="common">Sea louse</name>
    <dbReference type="NCBI Taxonomy" id="217165"/>
    <lineage>
        <taxon>Eukaryota</taxon>
        <taxon>Metazoa</taxon>
        <taxon>Ecdysozoa</taxon>
        <taxon>Arthropoda</taxon>
        <taxon>Crustacea</taxon>
        <taxon>Multicrustacea</taxon>
        <taxon>Hexanauplia</taxon>
        <taxon>Copepoda</taxon>
        <taxon>Siphonostomatoida</taxon>
        <taxon>Caligidae</taxon>
        <taxon>Caligus</taxon>
    </lineage>
</organism>
<name>A0A7T8GWS8_CALRO</name>
<keyword evidence="3" id="KW-1185">Reference proteome</keyword>
<dbReference type="Proteomes" id="UP000595437">
    <property type="component" value="Chromosome 14"/>
</dbReference>
<evidence type="ECO:0000313" key="3">
    <source>
        <dbReference type="Proteomes" id="UP000595437"/>
    </source>
</evidence>